<organism evidence="7 8">
    <name type="scientific">Hibiscus trionum</name>
    <name type="common">Flower of an hour</name>
    <dbReference type="NCBI Taxonomy" id="183268"/>
    <lineage>
        <taxon>Eukaryota</taxon>
        <taxon>Viridiplantae</taxon>
        <taxon>Streptophyta</taxon>
        <taxon>Embryophyta</taxon>
        <taxon>Tracheophyta</taxon>
        <taxon>Spermatophyta</taxon>
        <taxon>Magnoliopsida</taxon>
        <taxon>eudicotyledons</taxon>
        <taxon>Gunneridae</taxon>
        <taxon>Pentapetalae</taxon>
        <taxon>rosids</taxon>
        <taxon>malvids</taxon>
        <taxon>Malvales</taxon>
        <taxon>Malvaceae</taxon>
        <taxon>Malvoideae</taxon>
        <taxon>Hibiscus</taxon>
    </lineage>
</organism>
<keyword evidence="8" id="KW-1185">Reference proteome</keyword>
<dbReference type="PANTHER" id="PTHR22748">
    <property type="entry name" value="AP ENDONUCLEASE"/>
    <property type="match status" value="1"/>
</dbReference>
<feature type="domain" description="Endonuclease/exonuclease/phosphatase" evidence="6">
    <location>
        <begin position="6"/>
        <end position="159"/>
    </location>
</feature>
<evidence type="ECO:0000256" key="2">
    <source>
        <dbReference type="ARBA" id="ARBA00007092"/>
    </source>
</evidence>
<dbReference type="Pfam" id="PF03372">
    <property type="entry name" value="Exo_endo_phos"/>
    <property type="match status" value="1"/>
</dbReference>
<dbReference type="GO" id="GO:0006284">
    <property type="term" value="P:base-excision repair"/>
    <property type="evidence" value="ECO:0007669"/>
    <property type="project" value="TreeGrafter"/>
</dbReference>
<dbReference type="EMBL" id="BSYR01000010">
    <property type="protein sequence ID" value="GMI71790.1"/>
    <property type="molecule type" value="Genomic_DNA"/>
</dbReference>
<proteinExistence type="inferred from homology"/>
<sequence length="162" mass="18398">MTCYFLSWNVRGLGKMEKVRGVSRTIKSSKARVTFLQEPKLSVVKPRMIERLRNRMFGEAAVIPSEGASCGLISMWDTNFFALEKKTELRKCLVLVGSLTQWKIKVGLINVYAPNIQSERKEFFDRLAESIESLGLPILIGGDFNTVKVEGEKVEWSPIRAR</sequence>
<evidence type="ECO:0000313" key="8">
    <source>
        <dbReference type="Proteomes" id="UP001165190"/>
    </source>
</evidence>
<evidence type="ECO:0000259" key="6">
    <source>
        <dbReference type="Pfam" id="PF03372"/>
    </source>
</evidence>
<dbReference type="OrthoDB" id="1432456at2759"/>
<keyword evidence="5" id="KW-0460">Magnesium</keyword>
<gene>
    <name evidence="7" type="ORF">HRI_000848300</name>
</gene>
<protein>
    <recommendedName>
        <fullName evidence="6">Endonuclease/exonuclease/phosphatase domain-containing protein</fullName>
    </recommendedName>
</protein>
<dbReference type="GO" id="GO:0008311">
    <property type="term" value="F:double-stranded DNA 3'-5' DNA exonuclease activity"/>
    <property type="evidence" value="ECO:0007669"/>
    <property type="project" value="TreeGrafter"/>
</dbReference>
<comment type="cofactor">
    <cofactor evidence="1">
        <name>Mg(2+)</name>
        <dbReference type="ChEBI" id="CHEBI:18420"/>
    </cofactor>
</comment>
<keyword evidence="4" id="KW-0378">Hydrolase</keyword>
<keyword evidence="3" id="KW-0479">Metal-binding</keyword>
<accession>A0A9W7H6C7</accession>
<comment type="similarity">
    <text evidence="2">Belongs to the DNA repair enzymes AP/ExoA family.</text>
</comment>
<dbReference type="AlphaFoldDB" id="A0A9W7H6C7"/>
<dbReference type="InterPro" id="IPR005135">
    <property type="entry name" value="Endo/exonuclease/phosphatase"/>
</dbReference>
<dbReference type="Proteomes" id="UP001165190">
    <property type="component" value="Unassembled WGS sequence"/>
</dbReference>
<dbReference type="GO" id="GO:0003906">
    <property type="term" value="F:DNA-(apurinic or apyrimidinic site) endonuclease activity"/>
    <property type="evidence" value="ECO:0007669"/>
    <property type="project" value="TreeGrafter"/>
</dbReference>
<evidence type="ECO:0000256" key="1">
    <source>
        <dbReference type="ARBA" id="ARBA00001946"/>
    </source>
</evidence>
<dbReference type="GO" id="GO:0008081">
    <property type="term" value="F:phosphoric diester hydrolase activity"/>
    <property type="evidence" value="ECO:0007669"/>
    <property type="project" value="TreeGrafter"/>
</dbReference>
<comment type="caution">
    <text evidence="7">The sequence shown here is derived from an EMBL/GenBank/DDBJ whole genome shotgun (WGS) entry which is preliminary data.</text>
</comment>
<evidence type="ECO:0000313" key="7">
    <source>
        <dbReference type="EMBL" id="GMI71790.1"/>
    </source>
</evidence>
<dbReference type="Gene3D" id="3.60.10.10">
    <property type="entry name" value="Endonuclease/exonuclease/phosphatase"/>
    <property type="match status" value="1"/>
</dbReference>
<dbReference type="SUPFAM" id="SSF56219">
    <property type="entry name" value="DNase I-like"/>
    <property type="match status" value="1"/>
</dbReference>
<dbReference type="PANTHER" id="PTHR22748:SF11">
    <property type="entry name" value="OS07G0184032 PROTEIN"/>
    <property type="match status" value="1"/>
</dbReference>
<evidence type="ECO:0000256" key="3">
    <source>
        <dbReference type="ARBA" id="ARBA00022723"/>
    </source>
</evidence>
<name>A0A9W7H6C7_HIBTR</name>
<dbReference type="GO" id="GO:0005634">
    <property type="term" value="C:nucleus"/>
    <property type="evidence" value="ECO:0007669"/>
    <property type="project" value="TreeGrafter"/>
</dbReference>
<reference evidence="7" key="1">
    <citation type="submission" date="2023-05" db="EMBL/GenBank/DDBJ databases">
        <title>Genome and transcriptome analyses reveal genes involved in the formation of fine ridges on petal epidermal cells in Hibiscus trionum.</title>
        <authorList>
            <person name="Koshimizu S."/>
            <person name="Masuda S."/>
            <person name="Ishii T."/>
            <person name="Shirasu K."/>
            <person name="Hoshino A."/>
            <person name="Arita M."/>
        </authorList>
    </citation>
    <scope>NUCLEOTIDE SEQUENCE</scope>
    <source>
        <strain evidence="7">Hamamatsu line</strain>
    </source>
</reference>
<evidence type="ECO:0000256" key="4">
    <source>
        <dbReference type="ARBA" id="ARBA00022801"/>
    </source>
</evidence>
<evidence type="ECO:0000256" key="5">
    <source>
        <dbReference type="ARBA" id="ARBA00022842"/>
    </source>
</evidence>
<dbReference type="GO" id="GO:0046872">
    <property type="term" value="F:metal ion binding"/>
    <property type="evidence" value="ECO:0007669"/>
    <property type="project" value="UniProtKB-KW"/>
</dbReference>
<dbReference type="InterPro" id="IPR004808">
    <property type="entry name" value="AP_endonuc_1"/>
</dbReference>
<dbReference type="InterPro" id="IPR036691">
    <property type="entry name" value="Endo/exonu/phosph_ase_sf"/>
</dbReference>